<name>A0A6J4V4G5_9BACT</name>
<organism evidence="1">
    <name type="scientific">uncultured Thermomicrobiales bacterium</name>
    <dbReference type="NCBI Taxonomy" id="1645740"/>
    <lineage>
        <taxon>Bacteria</taxon>
        <taxon>Pseudomonadati</taxon>
        <taxon>Thermomicrobiota</taxon>
        <taxon>Thermomicrobia</taxon>
        <taxon>Thermomicrobiales</taxon>
        <taxon>environmental samples</taxon>
    </lineage>
</organism>
<dbReference type="AlphaFoldDB" id="A0A6J4V4G5"/>
<evidence type="ECO:0000313" key="1">
    <source>
        <dbReference type="EMBL" id="CAA9564438.1"/>
    </source>
</evidence>
<sequence length="57" mass="6702">MLQWRCLCQRFGDRAMLEREVTAWADRRNATGSAVDWRFTPADARTKLERLYPANEA</sequence>
<proteinExistence type="predicted"/>
<gene>
    <name evidence="1" type="ORF">AVDCRST_MAG59-2876</name>
</gene>
<protein>
    <recommendedName>
        <fullName evidence="2">Mobile element protein</fullName>
    </recommendedName>
</protein>
<evidence type="ECO:0008006" key="2">
    <source>
        <dbReference type="Google" id="ProtNLM"/>
    </source>
</evidence>
<dbReference type="EMBL" id="CADCWF010000192">
    <property type="protein sequence ID" value="CAA9564438.1"/>
    <property type="molecule type" value="Genomic_DNA"/>
</dbReference>
<accession>A0A6J4V4G5</accession>
<reference evidence="1" key="1">
    <citation type="submission" date="2020-02" db="EMBL/GenBank/DDBJ databases">
        <authorList>
            <person name="Meier V. D."/>
        </authorList>
    </citation>
    <scope>NUCLEOTIDE SEQUENCE</scope>
    <source>
        <strain evidence="1">AVDCRST_MAG59</strain>
    </source>
</reference>